<evidence type="ECO:0000256" key="1">
    <source>
        <dbReference type="SAM" id="Coils"/>
    </source>
</evidence>
<keyword evidence="1" id="KW-0175">Coiled coil</keyword>
<dbReference type="InterPro" id="IPR055625">
    <property type="entry name" value="DUF7201"/>
</dbReference>
<proteinExistence type="predicted"/>
<evidence type="ECO:0000259" key="3">
    <source>
        <dbReference type="Pfam" id="PF23831"/>
    </source>
</evidence>
<name>A0A6J5NZ27_9CAUD</name>
<sequence length="160" mass="18378">MSSVNLIEKRQDRIEDAIEKLTTISADLNKMVAVQEQRINQQENKFVIIENVIEKRREESDIKLKDVYDTMRSEDSSILVELNNIRKEASEQHEKLSKKISDSDEKLSNKIADIDNKLSEKISVIEKKLWMYGGGLAVIIFVLSNGSNIISLFSFLSKIF</sequence>
<keyword evidence="2" id="KW-0472">Membrane</keyword>
<gene>
    <name evidence="4" type="ORF">UFOVP787_20</name>
</gene>
<dbReference type="Pfam" id="PF23831">
    <property type="entry name" value="DUF7201"/>
    <property type="match status" value="1"/>
</dbReference>
<keyword evidence="2" id="KW-0812">Transmembrane</keyword>
<feature type="transmembrane region" description="Helical" evidence="2">
    <location>
        <begin position="129"/>
        <end position="156"/>
    </location>
</feature>
<evidence type="ECO:0000256" key="2">
    <source>
        <dbReference type="SAM" id="Phobius"/>
    </source>
</evidence>
<protein>
    <recommendedName>
        <fullName evidence="3">DUF7201 domain-containing protein</fullName>
    </recommendedName>
</protein>
<feature type="coiled-coil region" evidence="1">
    <location>
        <begin position="79"/>
        <end position="106"/>
    </location>
</feature>
<keyword evidence="2" id="KW-1133">Transmembrane helix</keyword>
<organism evidence="4">
    <name type="scientific">uncultured Caudovirales phage</name>
    <dbReference type="NCBI Taxonomy" id="2100421"/>
    <lineage>
        <taxon>Viruses</taxon>
        <taxon>Duplodnaviria</taxon>
        <taxon>Heunggongvirae</taxon>
        <taxon>Uroviricota</taxon>
        <taxon>Caudoviricetes</taxon>
        <taxon>Peduoviridae</taxon>
        <taxon>Maltschvirus</taxon>
        <taxon>Maltschvirus maltsch</taxon>
    </lineage>
</organism>
<accession>A0A6J5NZ27</accession>
<evidence type="ECO:0000313" key="4">
    <source>
        <dbReference type="EMBL" id="CAB4162195.1"/>
    </source>
</evidence>
<dbReference type="EMBL" id="LR796734">
    <property type="protein sequence ID" value="CAB4162195.1"/>
    <property type="molecule type" value="Genomic_DNA"/>
</dbReference>
<feature type="domain" description="DUF7201" evidence="3">
    <location>
        <begin position="71"/>
        <end position="151"/>
    </location>
</feature>
<reference evidence="4" key="1">
    <citation type="submission" date="2020-04" db="EMBL/GenBank/DDBJ databases">
        <authorList>
            <person name="Chiriac C."/>
            <person name="Salcher M."/>
            <person name="Ghai R."/>
            <person name="Kavagutti S V."/>
        </authorList>
    </citation>
    <scope>NUCLEOTIDE SEQUENCE</scope>
</reference>